<dbReference type="Proteomes" id="UP000735302">
    <property type="component" value="Unassembled WGS sequence"/>
</dbReference>
<name>A0AAV4AGC8_9GAST</name>
<dbReference type="EMBL" id="BLXT01003762">
    <property type="protein sequence ID" value="GFO06092.1"/>
    <property type="molecule type" value="Genomic_DNA"/>
</dbReference>
<sequence length="182" mass="20161">MSLTPAESKVQCESFSSVLESSDGLYPSPGWEYYRRIFVGPQCTQCTRNSPPSREGTHTLVLENGQPTHPAGKDALRKQVLEGANVVINLITDFYKVTTRIPDTYSVNTTDGEITFKMPFDVTFSESSDQLEVSYLSVKTTGEVEEVSFVLSNGTASPVVKDTHAQDLFFTTQEVTCNHEFT</sequence>
<evidence type="ECO:0000313" key="1">
    <source>
        <dbReference type="EMBL" id="GFO06092.1"/>
    </source>
</evidence>
<organism evidence="1 2">
    <name type="scientific">Plakobranchus ocellatus</name>
    <dbReference type="NCBI Taxonomy" id="259542"/>
    <lineage>
        <taxon>Eukaryota</taxon>
        <taxon>Metazoa</taxon>
        <taxon>Spiralia</taxon>
        <taxon>Lophotrochozoa</taxon>
        <taxon>Mollusca</taxon>
        <taxon>Gastropoda</taxon>
        <taxon>Heterobranchia</taxon>
        <taxon>Euthyneura</taxon>
        <taxon>Panpulmonata</taxon>
        <taxon>Sacoglossa</taxon>
        <taxon>Placobranchoidea</taxon>
        <taxon>Plakobranchidae</taxon>
        <taxon>Plakobranchus</taxon>
    </lineage>
</organism>
<comment type="caution">
    <text evidence="1">The sequence shown here is derived from an EMBL/GenBank/DDBJ whole genome shotgun (WGS) entry which is preliminary data.</text>
</comment>
<accession>A0AAV4AGC8</accession>
<reference evidence="1 2" key="1">
    <citation type="journal article" date="2021" name="Elife">
        <title>Chloroplast acquisition without the gene transfer in kleptoplastic sea slugs, Plakobranchus ocellatus.</title>
        <authorList>
            <person name="Maeda T."/>
            <person name="Takahashi S."/>
            <person name="Yoshida T."/>
            <person name="Shimamura S."/>
            <person name="Takaki Y."/>
            <person name="Nagai Y."/>
            <person name="Toyoda A."/>
            <person name="Suzuki Y."/>
            <person name="Arimoto A."/>
            <person name="Ishii H."/>
            <person name="Satoh N."/>
            <person name="Nishiyama T."/>
            <person name="Hasebe M."/>
            <person name="Maruyama T."/>
            <person name="Minagawa J."/>
            <person name="Obokata J."/>
            <person name="Shigenobu S."/>
        </authorList>
    </citation>
    <scope>NUCLEOTIDE SEQUENCE [LARGE SCALE GENOMIC DNA]</scope>
</reference>
<gene>
    <name evidence="1" type="ORF">PoB_003259700</name>
</gene>
<proteinExistence type="predicted"/>
<evidence type="ECO:0008006" key="3">
    <source>
        <dbReference type="Google" id="ProtNLM"/>
    </source>
</evidence>
<evidence type="ECO:0000313" key="2">
    <source>
        <dbReference type="Proteomes" id="UP000735302"/>
    </source>
</evidence>
<protein>
    <recommendedName>
        <fullName evidence="3">Vitellogenin domain-containing protein</fullName>
    </recommendedName>
</protein>
<dbReference type="AlphaFoldDB" id="A0AAV4AGC8"/>
<keyword evidence="2" id="KW-1185">Reference proteome</keyword>